<dbReference type="PANTHER" id="PTHR46566:SF2">
    <property type="entry name" value="ATP-DEPENDENT 6-PHOSPHOFRUCTOKINASE ISOZYME 2"/>
    <property type="match status" value="1"/>
</dbReference>
<gene>
    <name evidence="8" type="ORF">A9Q02_17260</name>
</gene>
<feature type="domain" description="Carbohydrate kinase PfkB" evidence="7">
    <location>
        <begin position="13"/>
        <end position="293"/>
    </location>
</feature>
<sequence>MIVTLTMNPSVDVSTDVDHVMPEHKLRCSAARFEPGGGGINVSRALRNLGEESLALYTAGGMRGAMLHDLLDHEHVSHRALGVAEPTRESFAVLETNSGQQFRFNLPGPTLSEPEWRACLEALASITPVPTFIVASGSLPLGVADNFYAEVAAFGRTIGARVIVDTSGAALQAAVDASLFLIKPNLRELALLVGRSLDDETEVERAALELVSSGRTTVVVVSLGAAGALLATGTTCERLRSPTVPIRSKVGAGDSMVAGIVAGLVRGLDLREAVRFGVAAGAAAVMTPGSELCRRDDTERLYRYVRREAE</sequence>
<organism evidence="8 9">
    <name type="scientific">Candidatus Chloroploca asiatica</name>
    <dbReference type="NCBI Taxonomy" id="1506545"/>
    <lineage>
        <taxon>Bacteria</taxon>
        <taxon>Bacillati</taxon>
        <taxon>Chloroflexota</taxon>
        <taxon>Chloroflexia</taxon>
        <taxon>Chloroflexales</taxon>
        <taxon>Chloroflexineae</taxon>
        <taxon>Oscillochloridaceae</taxon>
        <taxon>Candidatus Chloroploca</taxon>
    </lineage>
</organism>
<dbReference type="CDD" id="cd01164">
    <property type="entry name" value="FruK_PfkB_like"/>
    <property type="match status" value="1"/>
</dbReference>
<comment type="similarity">
    <text evidence="1">Belongs to the carbohydrate kinase PfkB family.</text>
</comment>
<comment type="caution">
    <text evidence="8">The sequence shown here is derived from an EMBL/GenBank/DDBJ whole genome shotgun (WGS) entry which is preliminary data.</text>
</comment>
<dbReference type="PIRSF" id="PIRSF000535">
    <property type="entry name" value="1PFK/6PFK/LacC"/>
    <property type="match status" value="1"/>
</dbReference>
<dbReference type="InterPro" id="IPR002173">
    <property type="entry name" value="Carboh/pur_kinase_PfkB_CS"/>
</dbReference>
<dbReference type="PANTHER" id="PTHR46566">
    <property type="entry name" value="1-PHOSPHOFRUCTOKINASE-RELATED"/>
    <property type="match status" value="1"/>
</dbReference>
<keyword evidence="5" id="KW-0067">ATP-binding</keyword>
<protein>
    <submittedName>
        <fullName evidence="8">Phosphofructokinase</fullName>
    </submittedName>
</protein>
<accession>A0A2H3KZR6</accession>
<dbReference type="InterPro" id="IPR017583">
    <property type="entry name" value="Tagatose/fructose_Pkinase"/>
</dbReference>
<dbReference type="EMBL" id="LYXE01000121">
    <property type="protein sequence ID" value="PDV97864.1"/>
    <property type="molecule type" value="Genomic_DNA"/>
</dbReference>
<dbReference type="Proteomes" id="UP000220922">
    <property type="component" value="Unassembled WGS sequence"/>
</dbReference>
<dbReference type="GO" id="GO:0005524">
    <property type="term" value="F:ATP binding"/>
    <property type="evidence" value="ECO:0007669"/>
    <property type="project" value="UniProtKB-KW"/>
</dbReference>
<evidence type="ECO:0000256" key="4">
    <source>
        <dbReference type="ARBA" id="ARBA00022777"/>
    </source>
</evidence>
<dbReference type="PROSITE" id="PS00583">
    <property type="entry name" value="PFKB_KINASES_1"/>
    <property type="match status" value="1"/>
</dbReference>
<evidence type="ECO:0000313" key="8">
    <source>
        <dbReference type="EMBL" id="PDV97864.1"/>
    </source>
</evidence>
<evidence type="ECO:0000313" key="9">
    <source>
        <dbReference type="Proteomes" id="UP000220922"/>
    </source>
</evidence>
<dbReference type="NCBIfam" id="TIGR03168">
    <property type="entry name" value="1-PFK"/>
    <property type="match status" value="1"/>
</dbReference>
<dbReference type="Gene3D" id="3.40.1190.20">
    <property type="match status" value="1"/>
</dbReference>
<dbReference type="InterPro" id="IPR029056">
    <property type="entry name" value="Ribokinase-like"/>
</dbReference>
<dbReference type="FunFam" id="3.40.1190.20:FF:000001">
    <property type="entry name" value="Phosphofructokinase"/>
    <property type="match status" value="1"/>
</dbReference>
<reference evidence="8 9" key="1">
    <citation type="submission" date="2016-05" db="EMBL/GenBank/DDBJ databases">
        <authorList>
            <person name="Lavstsen T."/>
            <person name="Jespersen J.S."/>
        </authorList>
    </citation>
    <scope>NUCLEOTIDE SEQUENCE [LARGE SCALE GENOMIC DNA]</scope>
    <source>
        <strain evidence="8 9">B7-9</strain>
    </source>
</reference>
<evidence type="ECO:0000259" key="7">
    <source>
        <dbReference type="Pfam" id="PF00294"/>
    </source>
</evidence>
<dbReference type="GO" id="GO:0003872">
    <property type="term" value="F:6-phosphofructokinase activity"/>
    <property type="evidence" value="ECO:0007669"/>
    <property type="project" value="TreeGrafter"/>
</dbReference>
<name>A0A2H3KZR6_9CHLR</name>
<keyword evidence="3" id="KW-0547">Nucleotide-binding</keyword>
<dbReference type="OrthoDB" id="9801219at2"/>
<keyword evidence="4 8" id="KW-0418">Kinase</keyword>
<evidence type="ECO:0000256" key="2">
    <source>
        <dbReference type="ARBA" id="ARBA00022679"/>
    </source>
</evidence>
<dbReference type="InterPro" id="IPR011611">
    <property type="entry name" value="PfkB_dom"/>
</dbReference>
<dbReference type="RefSeq" id="WP_097654065.1">
    <property type="nucleotide sequence ID" value="NZ_LYXE01000121.1"/>
</dbReference>
<dbReference type="SUPFAM" id="SSF53613">
    <property type="entry name" value="Ribokinase-like"/>
    <property type="match status" value="1"/>
</dbReference>
<keyword evidence="9" id="KW-1185">Reference proteome</keyword>
<evidence type="ECO:0000256" key="3">
    <source>
        <dbReference type="ARBA" id="ARBA00022741"/>
    </source>
</evidence>
<proteinExistence type="inferred from homology"/>
<keyword evidence="2 6" id="KW-0808">Transferase</keyword>
<evidence type="ECO:0000256" key="1">
    <source>
        <dbReference type="ARBA" id="ARBA00010688"/>
    </source>
</evidence>
<dbReference type="AlphaFoldDB" id="A0A2H3KZR6"/>
<evidence type="ECO:0000256" key="6">
    <source>
        <dbReference type="PIRNR" id="PIRNR000535"/>
    </source>
</evidence>
<dbReference type="Pfam" id="PF00294">
    <property type="entry name" value="PfkB"/>
    <property type="match status" value="1"/>
</dbReference>
<evidence type="ECO:0000256" key="5">
    <source>
        <dbReference type="ARBA" id="ARBA00022840"/>
    </source>
</evidence>
<dbReference type="GO" id="GO:0005829">
    <property type="term" value="C:cytosol"/>
    <property type="evidence" value="ECO:0007669"/>
    <property type="project" value="TreeGrafter"/>
</dbReference>